<sequence>MGSGSDNLDYSTFAFDHRITRSIFLSGLVILIYDHLLTLRTEIKYIWSSKLRLSTCWFFTTMRGSSSLLYPSTKQAVSPTSCSKKEWGWQILMLSLEFLIEVTLALRVVAMYGLHRILCLCFVGATCTMLGVALWATIEYGEHPDLIEDPGLPGCHAAFGRAAALRPATIWELTLLFDSVVFVLTVRRAYQRHSLPLYSGSLMQRMATDGSMYFGIILLSNLANVLSLYLGDILLGGLMSWFTTNLSLALISRLMLNLHEEGGAGIASEAPEATLDLQSIRFAMPRSEEADVE</sequence>
<dbReference type="Proteomes" id="UP001221142">
    <property type="component" value="Unassembled WGS sequence"/>
</dbReference>
<dbReference type="Pfam" id="PF20151">
    <property type="entry name" value="DUF6533"/>
    <property type="match status" value="1"/>
</dbReference>
<keyword evidence="1" id="KW-0472">Membrane</keyword>
<reference evidence="3" key="1">
    <citation type="submission" date="2023-03" db="EMBL/GenBank/DDBJ databases">
        <title>Massive genome expansion in bonnet fungi (Mycena s.s.) driven by repeated elements and novel gene families across ecological guilds.</title>
        <authorList>
            <consortium name="Lawrence Berkeley National Laboratory"/>
            <person name="Harder C.B."/>
            <person name="Miyauchi S."/>
            <person name="Viragh M."/>
            <person name="Kuo A."/>
            <person name="Thoen E."/>
            <person name="Andreopoulos B."/>
            <person name="Lu D."/>
            <person name="Skrede I."/>
            <person name="Drula E."/>
            <person name="Henrissat B."/>
            <person name="Morin E."/>
            <person name="Kohler A."/>
            <person name="Barry K."/>
            <person name="LaButti K."/>
            <person name="Morin E."/>
            <person name="Salamov A."/>
            <person name="Lipzen A."/>
            <person name="Mereny Z."/>
            <person name="Hegedus B."/>
            <person name="Baldrian P."/>
            <person name="Stursova M."/>
            <person name="Weitz H."/>
            <person name="Taylor A."/>
            <person name="Grigoriev I.V."/>
            <person name="Nagy L.G."/>
            <person name="Martin F."/>
            <person name="Kauserud H."/>
        </authorList>
    </citation>
    <scope>NUCLEOTIDE SEQUENCE</scope>
    <source>
        <strain evidence="3">9284</strain>
    </source>
</reference>
<evidence type="ECO:0000313" key="4">
    <source>
        <dbReference type="Proteomes" id="UP001221142"/>
    </source>
</evidence>
<keyword evidence="1" id="KW-0812">Transmembrane</keyword>
<comment type="caution">
    <text evidence="3">The sequence shown here is derived from an EMBL/GenBank/DDBJ whole genome shotgun (WGS) entry which is preliminary data.</text>
</comment>
<accession>A0AAD7FU78</accession>
<feature type="domain" description="DUF6533" evidence="2">
    <location>
        <begin position="25"/>
        <end position="60"/>
    </location>
</feature>
<dbReference type="InterPro" id="IPR045340">
    <property type="entry name" value="DUF6533"/>
</dbReference>
<gene>
    <name evidence="3" type="ORF">FB45DRAFT_1020398</name>
</gene>
<evidence type="ECO:0000256" key="1">
    <source>
        <dbReference type="SAM" id="Phobius"/>
    </source>
</evidence>
<feature type="transmembrane region" description="Helical" evidence="1">
    <location>
        <begin position="90"/>
        <end position="110"/>
    </location>
</feature>
<evidence type="ECO:0000313" key="3">
    <source>
        <dbReference type="EMBL" id="KAJ7643562.1"/>
    </source>
</evidence>
<feature type="transmembrane region" description="Helical" evidence="1">
    <location>
        <begin position="117"/>
        <end position="138"/>
    </location>
</feature>
<feature type="transmembrane region" description="Helical" evidence="1">
    <location>
        <begin position="211"/>
        <end position="230"/>
    </location>
</feature>
<feature type="transmembrane region" description="Helical" evidence="1">
    <location>
        <begin position="170"/>
        <end position="190"/>
    </location>
</feature>
<organism evidence="3 4">
    <name type="scientific">Roridomyces roridus</name>
    <dbReference type="NCBI Taxonomy" id="1738132"/>
    <lineage>
        <taxon>Eukaryota</taxon>
        <taxon>Fungi</taxon>
        <taxon>Dikarya</taxon>
        <taxon>Basidiomycota</taxon>
        <taxon>Agaricomycotina</taxon>
        <taxon>Agaricomycetes</taxon>
        <taxon>Agaricomycetidae</taxon>
        <taxon>Agaricales</taxon>
        <taxon>Marasmiineae</taxon>
        <taxon>Mycenaceae</taxon>
        <taxon>Roridomyces</taxon>
    </lineage>
</organism>
<dbReference type="EMBL" id="JARKIF010000003">
    <property type="protein sequence ID" value="KAJ7643562.1"/>
    <property type="molecule type" value="Genomic_DNA"/>
</dbReference>
<evidence type="ECO:0000259" key="2">
    <source>
        <dbReference type="Pfam" id="PF20151"/>
    </source>
</evidence>
<protein>
    <recommendedName>
        <fullName evidence="2">DUF6533 domain-containing protein</fullName>
    </recommendedName>
</protein>
<keyword evidence="1" id="KW-1133">Transmembrane helix</keyword>
<keyword evidence="4" id="KW-1185">Reference proteome</keyword>
<proteinExistence type="predicted"/>
<name>A0AAD7FU78_9AGAR</name>
<dbReference type="AlphaFoldDB" id="A0AAD7FU78"/>